<name>A0A2A6RI79_9CHLR</name>
<dbReference type="EMBL" id="NQWI01000057">
    <property type="protein sequence ID" value="PDW02651.1"/>
    <property type="molecule type" value="Genomic_DNA"/>
</dbReference>
<sequence length="302" mass="33908">MQEVINLREAVLGLVLGRRDREVLNRHPEDAAAPDQPPLDGQALSAAIKAAVNGFKAAAMDAEGRTVNYAQLRTSPAYADYQTRLTPQLARYDPARLASRSERLAFWINLYNALVIDAVIAYDVRTSVTSQWAGLGFFRRAAYLIGGQRCSLEDIEHGILRANRGNPFLPGPQFGANDPRRAWMVEPLDPRIHFALNCASRSCPPIGIYSADLIEDQLELATRSFVDSDVVIDQARNQVQISQIFRWYRDDFDGPLGIVALLRRTLPDDPRRAWLMQANRGQLAYRDYDWGLNSVGSNTYYP</sequence>
<dbReference type="Pfam" id="PF04784">
    <property type="entry name" value="DUF547"/>
    <property type="match status" value="1"/>
</dbReference>
<dbReference type="AlphaFoldDB" id="A0A2A6RI79"/>
<evidence type="ECO:0000313" key="3">
    <source>
        <dbReference type="Proteomes" id="UP000220527"/>
    </source>
</evidence>
<feature type="domain" description="DUF547" evidence="1">
    <location>
        <begin position="98"/>
        <end position="226"/>
    </location>
</feature>
<dbReference type="PANTHER" id="PTHR46361:SF3">
    <property type="entry name" value="ELECTRON CARRIER_ PROTEIN DISULFIDE OXIDOREDUCTASE"/>
    <property type="match status" value="1"/>
</dbReference>
<dbReference type="OrthoDB" id="526867at2"/>
<proteinExistence type="predicted"/>
<organism evidence="2 3">
    <name type="scientific">Candidatus Viridilinea mediisalina</name>
    <dbReference type="NCBI Taxonomy" id="2024553"/>
    <lineage>
        <taxon>Bacteria</taxon>
        <taxon>Bacillati</taxon>
        <taxon>Chloroflexota</taxon>
        <taxon>Chloroflexia</taxon>
        <taxon>Chloroflexales</taxon>
        <taxon>Chloroflexineae</taxon>
        <taxon>Oscillochloridaceae</taxon>
        <taxon>Candidatus Viridilinea</taxon>
    </lineage>
</organism>
<dbReference type="PANTHER" id="PTHR46361">
    <property type="entry name" value="ELECTRON CARRIER/ PROTEIN DISULFIDE OXIDOREDUCTASE"/>
    <property type="match status" value="1"/>
</dbReference>
<dbReference type="InterPro" id="IPR006869">
    <property type="entry name" value="DUF547"/>
</dbReference>
<reference evidence="3" key="1">
    <citation type="submission" date="2017-08" db="EMBL/GenBank/DDBJ databases">
        <authorList>
            <person name="Grouzdev D.S."/>
            <person name="Gaisin V.A."/>
            <person name="Rysina M.S."/>
            <person name="Gorlenko V.M."/>
        </authorList>
    </citation>
    <scope>NUCLEOTIDE SEQUENCE [LARGE SCALE GENOMIC DNA]</scope>
    <source>
        <strain evidence="3">Kir15-3F</strain>
    </source>
</reference>
<comment type="caution">
    <text evidence="2">The sequence shown here is derived from an EMBL/GenBank/DDBJ whole genome shotgun (WGS) entry which is preliminary data.</text>
</comment>
<evidence type="ECO:0000313" key="2">
    <source>
        <dbReference type="EMBL" id="PDW02651.1"/>
    </source>
</evidence>
<dbReference type="Proteomes" id="UP000220527">
    <property type="component" value="Unassembled WGS sequence"/>
</dbReference>
<accession>A0A2A6RI79</accession>
<keyword evidence="3" id="KW-1185">Reference proteome</keyword>
<gene>
    <name evidence="2" type="ORF">CJ255_12865</name>
</gene>
<protein>
    <submittedName>
        <fullName evidence="2">DUF547 domain-containing protein</fullName>
    </submittedName>
</protein>
<evidence type="ECO:0000259" key="1">
    <source>
        <dbReference type="Pfam" id="PF04784"/>
    </source>
</evidence>